<evidence type="ECO:0000256" key="3">
    <source>
        <dbReference type="ARBA" id="ARBA00022989"/>
    </source>
</evidence>
<protein>
    <submittedName>
        <fullName evidence="9">Membrane associated serine protease, rhomboid family</fullName>
    </submittedName>
</protein>
<feature type="region of interest" description="Disordered" evidence="5">
    <location>
        <begin position="244"/>
        <end position="277"/>
    </location>
</feature>
<comment type="subcellular location">
    <subcellularLocation>
        <location evidence="1">Membrane</location>
        <topology evidence="1">Multi-pass membrane protein</topology>
    </subcellularLocation>
</comment>
<evidence type="ECO:0000259" key="7">
    <source>
        <dbReference type="Pfam" id="PF01694"/>
    </source>
</evidence>
<evidence type="ECO:0000313" key="10">
    <source>
        <dbReference type="Proteomes" id="UP000199513"/>
    </source>
</evidence>
<feature type="transmembrane region" description="Helical" evidence="6">
    <location>
        <begin position="20"/>
        <end position="40"/>
    </location>
</feature>
<keyword evidence="9" id="KW-0378">Hydrolase</keyword>
<keyword evidence="4 6" id="KW-0472">Membrane</keyword>
<dbReference type="InterPro" id="IPR046483">
    <property type="entry name" value="DUF6576"/>
</dbReference>
<evidence type="ECO:0000259" key="8">
    <source>
        <dbReference type="Pfam" id="PF20216"/>
    </source>
</evidence>
<dbReference type="RefSeq" id="WP_091548973.1">
    <property type="nucleotide sequence ID" value="NZ_FONY01000042.1"/>
</dbReference>
<dbReference type="Gene3D" id="1.20.1540.10">
    <property type="entry name" value="Rhomboid-like"/>
    <property type="match status" value="1"/>
</dbReference>
<evidence type="ECO:0000256" key="5">
    <source>
        <dbReference type="SAM" id="MobiDB-lite"/>
    </source>
</evidence>
<dbReference type="OrthoDB" id="680602at2"/>
<organism evidence="9 10">
    <name type="scientific">Thermoflexibacter ruber</name>
    <dbReference type="NCBI Taxonomy" id="1003"/>
    <lineage>
        <taxon>Bacteria</taxon>
        <taxon>Pseudomonadati</taxon>
        <taxon>Bacteroidota</taxon>
        <taxon>Cytophagia</taxon>
        <taxon>Cytophagales</taxon>
        <taxon>Thermoflexibacteraceae</taxon>
        <taxon>Thermoflexibacter</taxon>
    </lineage>
</organism>
<evidence type="ECO:0000313" key="9">
    <source>
        <dbReference type="EMBL" id="SFF49802.1"/>
    </source>
</evidence>
<accession>A0A1I2J4W5</accession>
<dbReference type="InterPro" id="IPR022764">
    <property type="entry name" value="Peptidase_S54_rhomboid_dom"/>
</dbReference>
<dbReference type="InterPro" id="IPR035952">
    <property type="entry name" value="Rhomboid-like_sf"/>
</dbReference>
<evidence type="ECO:0000256" key="4">
    <source>
        <dbReference type="ARBA" id="ARBA00023136"/>
    </source>
</evidence>
<feature type="transmembrane region" description="Helical" evidence="6">
    <location>
        <begin position="82"/>
        <end position="99"/>
    </location>
</feature>
<feature type="transmembrane region" description="Helical" evidence="6">
    <location>
        <begin position="171"/>
        <end position="191"/>
    </location>
</feature>
<feature type="compositionally biased region" description="Low complexity" evidence="5">
    <location>
        <begin position="251"/>
        <end position="275"/>
    </location>
</feature>
<dbReference type="EMBL" id="FONY01000042">
    <property type="protein sequence ID" value="SFF49802.1"/>
    <property type="molecule type" value="Genomic_DNA"/>
</dbReference>
<dbReference type="PANTHER" id="PTHR43066">
    <property type="entry name" value="RHOMBOID-RELATED PROTEIN"/>
    <property type="match status" value="1"/>
</dbReference>
<keyword evidence="2 6" id="KW-0812">Transmembrane</keyword>
<dbReference type="SUPFAM" id="SSF144091">
    <property type="entry name" value="Rhomboid-like"/>
    <property type="match status" value="1"/>
</dbReference>
<sequence length="312" mass="34650">MSALLDDFKNVWTKPNNALMQIIVLNIIVFTVINIIYVISVIAGEDWLFVLIAKGIFIPAAIGEYVWRPWTLITYFFTHQNPLHILFNMLILYWFGMIVRDYLGNSKLIALYAWGGIVGGVLYLICFNTIPYFMKLTPQIGIKGADAAVYAIVVGAATYRPHLQIHMLFFGAIKIVYIAAVVVILSFIGVASYSSDAGMATNLAELGGALLGYIFVRQYEKGRDWSIPIEKVLNSIRNIFRPSSSNRNRSKAYSKASTSKGSSAKAKGGSFTSSATPSQDEIDMILDKISAHGYESLTTEEKQILFKASQKK</sequence>
<feature type="domain" description="Peptidase S54 rhomboid" evidence="7">
    <location>
        <begin position="68"/>
        <end position="215"/>
    </location>
</feature>
<dbReference type="PANTHER" id="PTHR43066:SF11">
    <property type="entry name" value="PEPTIDASE S54 RHOMBOID DOMAIN-CONTAINING PROTEIN"/>
    <property type="match status" value="1"/>
</dbReference>
<dbReference type="STRING" id="1003.SAMN04488541_104235"/>
<feature type="transmembrane region" description="Helical" evidence="6">
    <location>
        <begin position="111"/>
        <end position="134"/>
    </location>
</feature>
<reference evidence="9 10" key="1">
    <citation type="submission" date="2016-10" db="EMBL/GenBank/DDBJ databases">
        <authorList>
            <person name="de Groot N.N."/>
        </authorList>
    </citation>
    <scope>NUCLEOTIDE SEQUENCE [LARGE SCALE GENOMIC DNA]</scope>
    <source>
        <strain>GEY</strain>
        <strain evidence="10">DSM 9560</strain>
    </source>
</reference>
<dbReference type="GO" id="GO:0004252">
    <property type="term" value="F:serine-type endopeptidase activity"/>
    <property type="evidence" value="ECO:0007669"/>
    <property type="project" value="InterPro"/>
</dbReference>
<keyword evidence="3 6" id="KW-1133">Transmembrane helix</keyword>
<evidence type="ECO:0000256" key="6">
    <source>
        <dbReference type="SAM" id="Phobius"/>
    </source>
</evidence>
<proteinExistence type="predicted"/>
<keyword evidence="10" id="KW-1185">Reference proteome</keyword>
<dbReference type="Pfam" id="PF01694">
    <property type="entry name" value="Rhomboid"/>
    <property type="match status" value="1"/>
</dbReference>
<evidence type="ECO:0000256" key="1">
    <source>
        <dbReference type="ARBA" id="ARBA00004141"/>
    </source>
</evidence>
<dbReference type="Proteomes" id="UP000199513">
    <property type="component" value="Unassembled WGS sequence"/>
</dbReference>
<dbReference type="AlphaFoldDB" id="A0A1I2J4W5"/>
<keyword evidence="9" id="KW-0645">Protease</keyword>
<dbReference type="Pfam" id="PF20216">
    <property type="entry name" value="DUF6576"/>
    <property type="match status" value="1"/>
</dbReference>
<dbReference type="GO" id="GO:0006508">
    <property type="term" value="P:proteolysis"/>
    <property type="evidence" value="ECO:0007669"/>
    <property type="project" value="UniProtKB-KW"/>
</dbReference>
<name>A0A1I2J4W5_9BACT</name>
<gene>
    <name evidence="9" type="ORF">SAMN04488541_104235</name>
</gene>
<dbReference type="GO" id="GO:0016020">
    <property type="term" value="C:membrane"/>
    <property type="evidence" value="ECO:0007669"/>
    <property type="project" value="UniProtKB-SubCell"/>
</dbReference>
<feature type="transmembrane region" description="Helical" evidence="6">
    <location>
        <begin position="47"/>
        <end position="67"/>
    </location>
</feature>
<evidence type="ECO:0000256" key="2">
    <source>
        <dbReference type="ARBA" id="ARBA00022692"/>
    </source>
</evidence>
<feature type="domain" description="DUF6576" evidence="8">
    <location>
        <begin position="278"/>
        <end position="311"/>
    </location>
</feature>